<gene>
    <name evidence="2" type="ORF">RIdsm_04036</name>
    <name evidence="1" type="ORF">XM52_18400</name>
</gene>
<evidence type="ECO:0000313" key="3">
    <source>
        <dbReference type="Proteomes" id="UP000051401"/>
    </source>
</evidence>
<protein>
    <submittedName>
        <fullName evidence="2">2-keto-4-pentenoate hydratase</fullName>
    </submittedName>
</protein>
<dbReference type="GO" id="GO:0003824">
    <property type="term" value="F:catalytic activity"/>
    <property type="evidence" value="ECO:0007669"/>
    <property type="project" value="InterPro"/>
</dbReference>
<dbReference type="Proteomes" id="UP000051401">
    <property type="component" value="Unassembled WGS sequence"/>
</dbReference>
<dbReference type="EMBL" id="LAXI01000013">
    <property type="protein sequence ID" value="KRS16555.1"/>
    <property type="molecule type" value="Genomic_DNA"/>
</dbReference>
<dbReference type="InterPro" id="IPR036663">
    <property type="entry name" value="Fumarylacetoacetase_C_sf"/>
</dbReference>
<dbReference type="OrthoDB" id="7861156at2"/>
<dbReference type="Proteomes" id="UP000325785">
    <property type="component" value="Chromosome"/>
</dbReference>
<dbReference type="EMBL" id="CP031598">
    <property type="protein sequence ID" value="QEW28209.1"/>
    <property type="molecule type" value="Genomic_DNA"/>
</dbReference>
<dbReference type="AlphaFoldDB" id="A0A0T5P5U4"/>
<proteinExistence type="predicted"/>
<dbReference type="SUPFAM" id="SSF56529">
    <property type="entry name" value="FAH"/>
    <property type="match status" value="1"/>
</dbReference>
<accession>A0A0T5P5U4</accession>
<dbReference type="PATRIC" id="fig|540747.5.peg.1432"/>
<dbReference type="RefSeq" id="WP_057818223.1">
    <property type="nucleotide sequence ID" value="NZ_CP031598.1"/>
</dbReference>
<keyword evidence="3" id="KW-1185">Reference proteome</keyword>
<name>A0A0T5P5U4_9RHOB</name>
<dbReference type="Gene3D" id="3.90.850.10">
    <property type="entry name" value="Fumarylacetoacetase-like, C-terminal domain"/>
    <property type="match status" value="1"/>
</dbReference>
<organism evidence="1 3">
    <name type="scientific">Roseovarius indicus</name>
    <dbReference type="NCBI Taxonomy" id="540747"/>
    <lineage>
        <taxon>Bacteria</taxon>
        <taxon>Pseudomonadati</taxon>
        <taxon>Pseudomonadota</taxon>
        <taxon>Alphaproteobacteria</taxon>
        <taxon>Rhodobacterales</taxon>
        <taxon>Roseobacteraceae</taxon>
        <taxon>Roseovarius</taxon>
    </lineage>
</organism>
<evidence type="ECO:0000313" key="2">
    <source>
        <dbReference type="EMBL" id="QEW28209.1"/>
    </source>
</evidence>
<evidence type="ECO:0000313" key="4">
    <source>
        <dbReference type="Proteomes" id="UP000325785"/>
    </source>
</evidence>
<evidence type="ECO:0000313" key="1">
    <source>
        <dbReference type="EMBL" id="KRS16555.1"/>
    </source>
</evidence>
<reference evidence="1 3" key="1">
    <citation type="submission" date="2015-04" db="EMBL/GenBank/DDBJ databases">
        <title>The draft genome sequence of Roseovarius indicus B108T.</title>
        <authorList>
            <person name="Li G."/>
            <person name="Lai Q."/>
            <person name="Shao Z."/>
            <person name="Yan P."/>
        </authorList>
    </citation>
    <scope>NUCLEOTIDE SEQUENCE [LARGE SCALE GENOMIC DNA]</scope>
    <source>
        <strain evidence="1 3">B108</strain>
    </source>
</reference>
<sequence length="240" mass="25423">MTYIRNRITPTERFSIDHADIPTDISTAYDGLLEIVRNDCKVWKGWKLGGSNHGTQAAFNVSKPYFGPLHETEIMSSPKIAPGLSLCQLQGEVEISLRISADGEGYDAWCVSLEMPASALKNLPAAGVEALVADRCGAGALVLGPTQDGPLPDMYGKLFSLWREGECLSEAGLDSLIASPGAILSEFLGLARGLGFSPAPGDWVATGGITSCCPFSDGDKISVLMSDQLVLAFVAQRGSQ</sequence>
<reference evidence="2 4" key="2">
    <citation type="submission" date="2018-08" db="EMBL/GenBank/DDBJ databases">
        <title>Genetic Globetrotter - A new plasmid hitch-hiking vast phylogenetic and geographic distances.</title>
        <authorList>
            <person name="Vollmers J."/>
            <person name="Petersen J."/>
        </authorList>
    </citation>
    <scope>NUCLEOTIDE SEQUENCE [LARGE SCALE GENOMIC DNA]</scope>
    <source>
        <strain evidence="2 4">DSM 26383</strain>
    </source>
</reference>
<dbReference type="STRING" id="540747.SAMN04488031_112137"/>
<dbReference type="KEGG" id="rid:RIdsm_04036"/>